<gene>
    <name evidence="2" type="ORF">SAMN04487946_11157</name>
</gene>
<name>A0A1H3IXJ1_9EURY</name>
<evidence type="ECO:0000313" key="2">
    <source>
        <dbReference type="EMBL" id="SDY32473.1"/>
    </source>
</evidence>
<reference evidence="3" key="1">
    <citation type="submission" date="2016-10" db="EMBL/GenBank/DDBJ databases">
        <authorList>
            <person name="Varghese N."/>
            <person name="Submissions S."/>
        </authorList>
    </citation>
    <scope>NUCLEOTIDE SEQUENCE [LARGE SCALE GENOMIC DNA]</scope>
    <source>
        <strain evidence="3">CGMCC 1.10118</strain>
    </source>
</reference>
<accession>A0A1H3IXJ1</accession>
<dbReference type="Proteomes" id="UP000199170">
    <property type="component" value="Unassembled WGS sequence"/>
</dbReference>
<evidence type="ECO:0000256" key="1">
    <source>
        <dbReference type="SAM" id="MobiDB-lite"/>
    </source>
</evidence>
<dbReference type="EMBL" id="FNPB01000011">
    <property type="protein sequence ID" value="SDY32473.1"/>
    <property type="molecule type" value="Genomic_DNA"/>
</dbReference>
<dbReference type="RefSeq" id="WP_139175809.1">
    <property type="nucleotide sequence ID" value="NZ_FNPB01000011.1"/>
</dbReference>
<dbReference type="AlphaFoldDB" id="A0A1H3IXJ1"/>
<organism evidence="2 3">
    <name type="scientific">Halobellus clavatus</name>
    <dbReference type="NCBI Taxonomy" id="660517"/>
    <lineage>
        <taxon>Archaea</taxon>
        <taxon>Methanobacteriati</taxon>
        <taxon>Methanobacteriota</taxon>
        <taxon>Stenosarchaea group</taxon>
        <taxon>Halobacteria</taxon>
        <taxon>Halobacteriales</taxon>
        <taxon>Haloferacaceae</taxon>
        <taxon>Halobellus</taxon>
    </lineage>
</organism>
<proteinExistence type="predicted"/>
<protein>
    <submittedName>
        <fullName evidence="2">Uncharacterized protein</fullName>
    </submittedName>
</protein>
<sequence length="276" mass="30621">MCKVDDLIAEYGLTAPGSDYDSVDDYLAKRWTGTDGRTSEGYKKLTDWFNKRVLKSIYEKHGRSTVSIHLDREYDVIINEDNIQRAELAADLEGDGMDIDELKKTLISHGTIRNHLKNCLEVEKDTQSTTNSTTTTREKAITSAKRMAASKTENILPELAKDGVVPFADQATVDVEIRLQCPKCDTRVPIEDAINRGYVCNDHMTDPNNTDPPNNPTPDSPENTESDEDDSHHQSDTTMNSMPSSQSSLLLSLLALGVTSFSSQSPMLIDSMLNTT</sequence>
<dbReference type="Pfam" id="PF21811">
    <property type="entry name" value="RdfA"/>
    <property type="match status" value="1"/>
</dbReference>
<dbReference type="STRING" id="660517.SAMN04487946_11157"/>
<dbReference type="OrthoDB" id="304916at2157"/>
<evidence type="ECO:0000313" key="3">
    <source>
        <dbReference type="Proteomes" id="UP000199170"/>
    </source>
</evidence>
<dbReference type="InterPro" id="IPR048925">
    <property type="entry name" value="RdfA"/>
</dbReference>
<feature type="region of interest" description="Disordered" evidence="1">
    <location>
        <begin position="201"/>
        <end position="244"/>
    </location>
</feature>
<keyword evidence="3" id="KW-1185">Reference proteome</keyword>